<dbReference type="InterPro" id="IPR049690">
    <property type="entry name" value="Daptide_MTase"/>
</dbReference>
<dbReference type="GO" id="GO:0032259">
    <property type="term" value="P:methylation"/>
    <property type="evidence" value="ECO:0007669"/>
    <property type="project" value="UniProtKB-KW"/>
</dbReference>
<dbReference type="InterPro" id="IPR041698">
    <property type="entry name" value="Methyltransf_25"/>
</dbReference>
<evidence type="ECO:0000313" key="4">
    <source>
        <dbReference type="EMBL" id="CAD91222.1"/>
    </source>
</evidence>
<dbReference type="CDD" id="cd02440">
    <property type="entry name" value="AdoMet_MTases"/>
    <property type="match status" value="1"/>
</dbReference>
<protein>
    <submittedName>
        <fullName evidence="4">Putative methyltransferase</fullName>
    </submittedName>
</protein>
<proteinExistence type="predicted"/>
<dbReference type="AlphaFoldDB" id="Q7WZ64"/>
<feature type="domain" description="Methyltransferase" evidence="3">
    <location>
        <begin position="67"/>
        <end position="165"/>
    </location>
</feature>
<dbReference type="NCBIfam" id="NF041820">
    <property type="entry name" value="daptide_MTase"/>
    <property type="match status" value="1"/>
</dbReference>
<organism evidence="4">
    <name type="scientific">Nonomuraea gerenzanensis</name>
    <dbReference type="NCBI Taxonomy" id="93944"/>
    <lineage>
        <taxon>Bacteria</taxon>
        <taxon>Bacillati</taxon>
        <taxon>Actinomycetota</taxon>
        <taxon>Actinomycetes</taxon>
        <taxon>Streptosporangiales</taxon>
        <taxon>Streptosporangiaceae</taxon>
        <taxon>Nonomuraea</taxon>
    </lineage>
</organism>
<dbReference type="InterPro" id="IPR029063">
    <property type="entry name" value="SAM-dependent_MTases_sf"/>
</dbReference>
<dbReference type="EMBL" id="AJ561198">
    <property type="protein sequence ID" value="CAD91222.1"/>
    <property type="molecule type" value="Genomic_DNA"/>
</dbReference>
<evidence type="ECO:0000256" key="2">
    <source>
        <dbReference type="ARBA" id="ARBA00022679"/>
    </source>
</evidence>
<gene>
    <name evidence="4" type="primary">dbv27</name>
</gene>
<dbReference type="Pfam" id="PF13649">
    <property type="entry name" value="Methyltransf_25"/>
    <property type="match status" value="1"/>
</dbReference>
<dbReference type="RefSeq" id="WP_225271924.1">
    <property type="nucleotide sequence ID" value="NZ_CP084058.1"/>
</dbReference>
<sequence length="277" mass="30307">MISKAMHGPIRPARADTLLASVGERGILCDFYDENASEIFRDLEADAGGTEEAHGFAALVRPESGAILELGAGTGRLTIPLLELGWEVTALELSTAMLTTLRTRLADAPADLRDRCTLVHADMTAFKLGERFGTAILSPSTIDLLDDADRPGLYSSVREHLRPGGRFLLGMANPDASGRQEPLERTQEFTGRSGRRYVLHAKVYPSEEIRDVTIHPADESADPFVICVNRFRVITPDQIARELEQAGFDVVARTPLPGVRNHELVLEAQWGSVEDAH</sequence>
<dbReference type="SMR" id="Q7WZ64"/>
<dbReference type="Gene3D" id="3.40.50.150">
    <property type="entry name" value="Vaccinia Virus protein VP39"/>
    <property type="match status" value="1"/>
</dbReference>
<accession>Q7WZ64</accession>
<keyword evidence="2 4" id="KW-0808">Transferase</keyword>
<dbReference type="GO" id="GO:0008168">
    <property type="term" value="F:methyltransferase activity"/>
    <property type="evidence" value="ECO:0007669"/>
    <property type="project" value="UniProtKB-KW"/>
</dbReference>
<keyword evidence="1 4" id="KW-0489">Methyltransferase</keyword>
<dbReference type="SUPFAM" id="SSF53335">
    <property type="entry name" value="S-adenosyl-L-methionine-dependent methyltransferases"/>
    <property type="match status" value="1"/>
</dbReference>
<dbReference type="PANTHER" id="PTHR43861">
    <property type="entry name" value="TRANS-ACONITATE 2-METHYLTRANSFERASE-RELATED"/>
    <property type="match status" value="1"/>
</dbReference>
<name>Q7WZ64_9ACTN</name>
<evidence type="ECO:0000256" key="1">
    <source>
        <dbReference type="ARBA" id="ARBA00022603"/>
    </source>
</evidence>
<evidence type="ECO:0000259" key="3">
    <source>
        <dbReference type="Pfam" id="PF13649"/>
    </source>
</evidence>
<dbReference type="Gene3D" id="6.20.160.20">
    <property type="match status" value="1"/>
</dbReference>
<reference evidence="4" key="1">
    <citation type="journal article" date="2003" name="Chem. Biol.">
        <title>The gene cluster for the biosynthesis of the glycopeptide antibiotic A40926 by nonomuraea species.</title>
        <authorList>
            <person name="Sosio M."/>
            <person name="Stinchi S."/>
            <person name="Beltrametti F."/>
            <person name="Lazzarini A."/>
            <person name="Donadio S."/>
        </authorList>
    </citation>
    <scope>NUCLEOTIDE SEQUENCE</scope>
    <source>
        <strain evidence="4">ATCC 39727</strain>
    </source>
</reference>
<dbReference type="PANTHER" id="PTHR43861:SF1">
    <property type="entry name" value="TRANS-ACONITATE 2-METHYLTRANSFERASE"/>
    <property type="match status" value="1"/>
</dbReference>